<sequence length="33" mass="3572">MELHGVGDPDEITTVTLTIFPETVTIDGDLKDV</sequence>
<dbReference type="Proteomes" id="UP000006698">
    <property type="component" value="Plasmid pCGR1"/>
</dbReference>
<evidence type="ECO:0000313" key="1">
    <source>
        <dbReference type="EMBL" id="BAF56020.1"/>
    </source>
</evidence>
<proteinExistence type="predicted"/>
<dbReference type="EMBL" id="AP009045">
    <property type="protein sequence ID" value="BAF56020.1"/>
    <property type="molecule type" value="Genomic_DNA"/>
</dbReference>
<keyword evidence="1" id="KW-0614">Plasmid</keyword>
<dbReference type="AlphaFoldDB" id="A0AB72VF43"/>
<reference evidence="1" key="1">
    <citation type="journal article" date="2007" name="Microbiology">
        <title>Comparative analysis of the Corynebacterium glutamicum group and complete genome sequence of strain R.</title>
        <authorList>
            <person name="Yukawa H."/>
            <person name="Omumasaba C.A."/>
            <person name="Nonaka H."/>
            <person name="Kos P."/>
            <person name="Okai N."/>
            <person name="Suzuki N."/>
            <person name="Suda M."/>
            <person name="Tsuge Y."/>
            <person name="Watanabe J."/>
            <person name="Ikeda Y."/>
            <person name="Vertes A.A."/>
            <person name="Inui M."/>
        </authorList>
    </citation>
    <scope>NUCLEOTIDE SEQUENCE</scope>
    <source>
        <strain evidence="1">R</strain>
        <plasmid evidence="1">pCGR1</plasmid>
    </source>
</reference>
<accession>A0AB72VF43</accession>
<geneLocation type="plasmid" evidence="1">
    <name>pCGR1</name>
</geneLocation>
<organism evidence="1">
    <name type="scientific">Corynebacterium glutamicum (strain R)</name>
    <dbReference type="NCBI Taxonomy" id="340322"/>
    <lineage>
        <taxon>Bacteria</taxon>
        <taxon>Bacillati</taxon>
        <taxon>Actinomycetota</taxon>
        <taxon>Actinomycetes</taxon>
        <taxon>Mycobacteriales</taxon>
        <taxon>Corynebacteriaceae</taxon>
        <taxon>Corynebacterium</taxon>
    </lineage>
</organism>
<gene>
    <name evidence="1" type="ordered locus">cgR_p0007</name>
</gene>
<protein>
    <submittedName>
        <fullName evidence="1">Uncharacterized protein</fullName>
    </submittedName>
</protein>
<name>A0AB72VF43_CORGB</name>
<dbReference type="KEGG" id="cgt:cgR_p0007"/>